<dbReference type="KEGG" id="dpp:DICPUDRAFT_82395"/>
<name>F0ZWE2_DICPU</name>
<keyword evidence="4" id="KW-1185">Reference proteome</keyword>
<proteinExistence type="predicted"/>
<evidence type="ECO:0000313" key="4">
    <source>
        <dbReference type="Proteomes" id="UP000001064"/>
    </source>
</evidence>
<keyword evidence="2" id="KW-0812">Transmembrane</keyword>
<evidence type="ECO:0000256" key="2">
    <source>
        <dbReference type="SAM" id="Phobius"/>
    </source>
</evidence>
<dbReference type="VEuPathDB" id="AmoebaDB:DICPUDRAFT_82395"/>
<feature type="transmembrane region" description="Helical" evidence="2">
    <location>
        <begin position="132"/>
        <end position="159"/>
    </location>
</feature>
<organism evidence="3 4">
    <name type="scientific">Dictyostelium purpureum</name>
    <name type="common">Slime mold</name>
    <dbReference type="NCBI Taxonomy" id="5786"/>
    <lineage>
        <taxon>Eukaryota</taxon>
        <taxon>Amoebozoa</taxon>
        <taxon>Evosea</taxon>
        <taxon>Eumycetozoa</taxon>
        <taxon>Dictyostelia</taxon>
        <taxon>Dictyosteliales</taxon>
        <taxon>Dictyosteliaceae</taxon>
        <taxon>Dictyostelium</taxon>
    </lineage>
</organism>
<accession>F0ZWE2</accession>
<dbReference type="RefSeq" id="XP_003291735.1">
    <property type="nucleotide sequence ID" value="XM_003291687.1"/>
</dbReference>
<keyword evidence="2" id="KW-0472">Membrane</keyword>
<sequence>MIHQNQNQFHDQNNYNSNGNRGVNYNMNHNSYNNINGSNNNYMNNKINHNNNNTNCQNNFQQPQQHQYNNHQFRNNSYQTKPTNNILNKNNKTTKESYPILLFFSSLILICKLLSIIYPWSNSPIFITRSEFQSLLIMVIIVNLVLLVAITILDLVTIIHSGYHEFDYYNFYSKISAGSLFYFVGGSLNILLFILTFMKFKIHTPLKVLQNKLNKNISFFILLVFSIIILILKIFSSKAKWAHIPQWNSFFLEPSPSGATLALIIFSAVLTFVYIIGISLSFFKKLTKSFPITSVLALLIGSLIVDIAILISSFTLELYQSYGTYPYKQSIWFTLACVDFYKGECSLYSGAFSFFVGMGLNIALIALSEGLFEDCFSYYNKYKPIKMDTKNVAVKVPLSDSEKQYLQQLNIYIQQLNSYKGNNNYDEQKNIYLQETIDGLQNYINQLKTHHKPIDNNNIIDSEVLTENPVSGDLKSPLLIKEAQDPFVPSYDEDQSLN</sequence>
<feature type="transmembrane region" description="Helical" evidence="2">
    <location>
        <begin position="179"/>
        <end position="198"/>
    </location>
</feature>
<feature type="transmembrane region" description="Helical" evidence="2">
    <location>
        <begin position="98"/>
        <end position="120"/>
    </location>
</feature>
<feature type="transmembrane region" description="Helical" evidence="2">
    <location>
        <begin position="351"/>
        <end position="372"/>
    </location>
</feature>
<dbReference type="EMBL" id="GL871234">
    <property type="protein sequence ID" value="EGC31728.1"/>
    <property type="molecule type" value="Genomic_DNA"/>
</dbReference>
<evidence type="ECO:0000256" key="1">
    <source>
        <dbReference type="SAM" id="MobiDB-lite"/>
    </source>
</evidence>
<dbReference type="AlphaFoldDB" id="F0ZWE2"/>
<protein>
    <submittedName>
        <fullName evidence="3">Uncharacterized protein</fullName>
    </submittedName>
</protein>
<reference evidence="4" key="1">
    <citation type="journal article" date="2011" name="Genome Biol.">
        <title>Comparative genomics of the social amoebae Dictyostelium discoideum and Dictyostelium purpureum.</title>
        <authorList>
            <consortium name="US DOE Joint Genome Institute (JGI-PGF)"/>
            <person name="Sucgang R."/>
            <person name="Kuo A."/>
            <person name="Tian X."/>
            <person name="Salerno W."/>
            <person name="Parikh A."/>
            <person name="Feasley C.L."/>
            <person name="Dalin E."/>
            <person name="Tu H."/>
            <person name="Huang E."/>
            <person name="Barry K."/>
            <person name="Lindquist E."/>
            <person name="Shapiro H."/>
            <person name="Bruce D."/>
            <person name="Schmutz J."/>
            <person name="Salamov A."/>
            <person name="Fey P."/>
            <person name="Gaudet P."/>
            <person name="Anjard C."/>
            <person name="Babu M.M."/>
            <person name="Basu S."/>
            <person name="Bushmanova Y."/>
            <person name="van der Wel H."/>
            <person name="Katoh-Kurasawa M."/>
            <person name="Dinh C."/>
            <person name="Coutinho P.M."/>
            <person name="Saito T."/>
            <person name="Elias M."/>
            <person name="Schaap P."/>
            <person name="Kay R.R."/>
            <person name="Henrissat B."/>
            <person name="Eichinger L."/>
            <person name="Rivero F."/>
            <person name="Putnam N.H."/>
            <person name="West C.M."/>
            <person name="Loomis W.F."/>
            <person name="Chisholm R.L."/>
            <person name="Shaulsky G."/>
            <person name="Strassmann J.E."/>
            <person name="Queller D.C."/>
            <person name="Kuspa A."/>
            <person name="Grigoriev I.V."/>
        </authorList>
    </citation>
    <scope>NUCLEOTIDE SEQUENCE [LARGE SCALE GENOMIC DNA]</scope>
    <source>
        <strain evidence="4">QSDP1</strain>
    </source>
</reference>
<keyword evidence="2" id="KW-1133">Transmembrane helix</keyword>
<evidence type="ECO:0000313" key="3">
    <source>
        <dbReference type="EMBL" id="EGC31728.1"/>
    </source>
</evidence>
<feature type="transmembrane region" description="Helical" evidence="2">
    <location>
        <begin position="295"/>
        <end position="316"/>
    </location>
</feature>
<feature type="region of interest" description="Disordered" evidence="1">
    <location>
        <begin position="1"/>
        <end position="22"/>
    </location>
</feature>
<dbReference type="Proteomes" id="UP000001064">
    <property type="component" value="Unassembled WGS sequence"/>
</dbReference>
<dbReference type="GeneID" id="10505490"/>
<feature type="transmembrane region" description="Helical" evidence="2">
    <location>
        <begin position="259"/>
        <end position="283"/>
    </location>
</feature>
<feature type="transmembrane region" description="Helical" evidence="2">
    <location>
        <begin position="219"/>
        <end position="239"/>
    </location>
</feature>
<gene>
    <name evidence="3" type="ORF">DICPUDRAFT_82395</name>
</gene>
<dbReference type="InParanoid" id="F0ZWE2"/>